<feature type="region of interest" description="Disordered" evidence="10">
    <location>
        <begin position="52"/>
        <end position="75"/>
    </location>
</feature>
<feature type="repeat" description="Solcar" evidence="8">
    <location>
        <begin position="233"/>
        <end position="321"/>
    </location>
</feature>
<evidence type="ECO:0000256" key="1">
    <source>
        <dbReference type="ARBA" id="ARBA00004225"/>
    </source>
</evidence>
<keyword evidence="7 8" id="KW-0472">Membrane</keyword>
<sequence>MLSHGYHSGPEPVQINPINKLSEKAIGKMKATSSSQSISTTQDMIDETINHSGTLEESDPDHCHSKPLESSNDSPFEGAGKYLLSGGIAGMVSRTATAPFDRLKIYLITSEKPLSIQPHSTCTQSNPSFANLAGTRTTILLNSHQSIHRYVPNSSNLLIAIKLIYQEPAGSKPGPGGIKNFFVGNGLNIMKIFPESAIKFLTYEYVKMALGRGCFGMKPDLDRSNNNQITNKDRFLAGGLGGVVSQFVIYPIETLKTQLMSSTLNHQYKGSALLIHTVRRLNANGGIRAYYKGVGAATVGVFPYSGYIAIDMSAFESLKRSYQNYIGEQPGVMGTLACGAISGGIGASSVYPMNLVRTRLQAQGTSAHPATYYGISDCVERTWRKEGFKGFYKGLLPSLGKVVPAVSISWLVYEKSISMIDQLV</sequence>
<keyword evidence="2 9" id="KW-0813">Transport</keyword>
<organism evidence="11 12">
    <name type="scientific">Cronartium quercuum f. sp. fusiforme G11</name>
    <dbReference type="NCBI Taxonomy" id="708437"/>
    <lineage>
        <taxon>Eukaryota</taxon>
        <taxon>Fungi</taxon>
        <taxon>Dikarya</taxon>
        <taxon>Basidiomycota</taxon>
        <taxon>Pucciniomycotina</taxon>
        <taxon>Pucciniomycetes</taxon>
        <taxon>Pucciniales</taxon>
        <taxon>Coleosporiaceae</taxon>
        <taxon>Cronartium</taxon>
    </lineage>
</organism>
<dbReference type="InterPro" id="IPR018108">
    <property type="entry name" value="MCP_transmembrane"/>
</dbReference>
<name>A0A9P6NQM8_9BASI</name>
<evidence type="ECO:0000256" key="2">
    <source>
        <dbReference type="ARBA" id="ARBA00022448"/>
    </source>
</evidence>
<protein>
    <recommendedName>
        <fullName evidence="13">Mitochondrial carrier protein</fullName>
    </recommendedName>
</protein>
<feature type="repeat" description="Solcar" evidence="8">
    <location>
        <begin position="330"/>
        <end position="419"/>
    </location>
</feature>
<dbReference type="AlphaFoldDB" id="A0A9P6NQM8"/>
<comment type="similarity">
    <text evidence="9">Belongs to the mitochondrial carrier (TC 2.A.29) family.</text>
</comment>
<dbReference type="GO" id="GO:0055085">
    <property type="term" value="P:transmembrane transport"/>
    <property type="evidence" value="ECO:0007669"/>
    <property type="project" value="InterPro"/>
</dbReference>
<dbReference type="PANTHER" id="PTHR24089">
    <property type="entry name" value="SOLUTE CARRIER FAMILY 25"/>
    <property type="match status" value="1"/>
</dbReference>
<dbReference type="Pfam" id="PF00153">
    <property type="entry name" value="Mito_carr"/>
    <property type="match status" value="4"/>
</dbReference>
<dbReference type="SUPFAM" id="SSF103506">
    <property type="entry name" value="Mitochondrial carrier"/>
    <property type="match status" value="1"/>
</dbReference>
<dbReference type="PROSITE" id="PS50920">
    <property type="entry name" value="SOLCAR"/>
    <property type="match status" value="2"/>
</dbReference>
<comment type="subcellular location">
    <subcellularLocation>
        <location evidence="1">Mitochondrion membrane</location>
        <topology evidence="1">Multi-pass membrane protein</topology>
    </subcellularLocation>
</comment>
<keyword evidence="5" id="KW-1133">Transmembrane helix</keyword>
<evidence type="ECO:0000256" key="6">
    <source>
        <dbReference type="ARBA" id="ARBA00023128"/>
    </source>
</evidence>
<evidence type="ECO:0000256" key="9">
    <source>
        <dbReference type="RuleBase" id="RU000488"/>
    </source>
</evidence>
<evidence type="ECO:0000256" key="7">
    <source>
        <dbReference type="ARBA" id="ARBA00023136"/>
    </source>
</evidence>
<gene>
    <name evidence="11" type="ORF">CROQUDRAFT_38245</name>
</gene>
<evidence type="ECO:0000256" key="4">
    <source>
        <dbReference type="ARBA" id="ARBA00022737"/>
    </source>
</evidence>
<comment type="caution">
    <text evidence="11">The sequence shown here is derived from an EMBL/GenBank/DDBJ whole genome shotgun (WGS) entry which is preliminary data.</text>
</comment>
<accession>A0A9P6NQM8</accession>
<dbReference type="GO" id="GO:0031966">
    <property type="term" value="C:mitochondrial membrane"/>
    <property type="evidence" value="ECO:0007669"/>
    <property type="project" value="UniProtKB-SubCell"/>
</dbReference>
<dbReference type="EMBL" id="MU167219">
    <property type="protein sequence ID" value="KAG0150418.1"/>
    <property type="molecule type" value="Genomic_DNA"/>
</dbReference>
<dbReference type="Proteomes" id="UP000886653">
    <property type="component" value="Unassembled WGS sequence"/>
</dbReference>
<keyword evidence="12" id="KW-1185">Reference proteome</keyword>
<keyword evidence="4" id="KW-0677">Repeat</keyword>
<evidence type="ECO:0000313" key="12">
    <source>
        <dbReference type="Proteomes" id="UP000886653"/>
    </source>
</evidence>
<reference evidence="11" key="1">
    <citation type="submission" date="2013-11" db="EMBL/GenBank/DDBJ databases">
        <title>Genome sequence of the fusiform rust pathogen reveals effectors for host alternation and coevolution with pine.</title>
        <authorList>
            <consortium name="DOE Joint Genome Institute"/>
            <person name="Smith K."/>
            <person name="Pendleton A."/>
            <person name="Kubisiak T."/>
            <person name="Anderson C."/>
            <person name="Salamov A."/>
            <person name="Aerts A."/>
            <person name="Riley R."/>
            <person name="Clum A."/>
            <person name="Lindquist E."/>
            <person name="Ence D."/>
            <person name="Campbell M."/>
            <person name="Kronenberg Z."/>
            <person name="Feau N."/>
            <person name="Dhillon B."/>
            <person name="Hamelin R."/>
            <person name="Burleigh J."/>
            <person name="Smith J."/>
            <person name="Yandell M."/>
            <person name="Nelson C."/>
            <person name="Grigoriev I."/>
            <person name="Davis J."/>
        </authorList>
    </citation>
    <scope>NUCLEOTIDE SEQUENCE</scope>
    <source>
        <strain evidence="11">G11</strain>
    </source>
</reference>
<evidence type="ECO:0000313" key="11">
    <source>
        <dbReference type="EMBL" id="KAG0150418.1"/>
    </source>
</evidence>
<dbReference type="Gene3D" id="1.50.40.10">
    <property type="entry name" value="Mitochondrial carrier domain"/>
    <property type="match status" value="1"/>
</dbReference>
<dbReference type="InterPro" id="IPR002067">
    <property type="entry name" value="MCP"/>
</dbReference>
<evidence type="ECO:0000256" key="10">
    <source>
        <dbReference type="SAM" id="MobiDB-lite"/>
    </source>
</evidence>
<evidence type="ECO:0000256" key="8">
    <source>
        <dbReference type="PROSITE-ProRule" id="PRU00282"/>
    </source>
</evidence>
<dbReference type="InterPro" id="IPR023395">
    <property type="entry name" value="MCP_dom_sf"/>
</dbReference>
<evidence type="ECO:0008006" key="13">
    <source>
        <dbReference type="Google" id="ProtNLM"/>
    </source>
</evidence>
<dbReference type="OrthoDB" id="270584at2759"/>
<keyword evidence="6" id="KW-0496">Mitochondrion</keyword>
<proteinExistence type="inferred from homology"/>
<evidence type="ECO:0000256" key="3">
    <source>
        <dbReference type="ARBA" id="ARBA00022692"/>
    </source>
</evidence>
<evidence type="ECO:0000256" key="5">
    <source>
        <dbReference type="ARBA" id="ARBA00022989"/>
    </source>
</evidence>
<dbReference type="PRINTS" id="PR00926">
    <property type="entry name" value="MITOCARRIER"/>
</dbReference>
<keyword evidence="3 8" id="KW-0812">Transmembrane</keyword>